<name>S3CHZ5_GLAL2</name>
<evidence type="ECO:0000313" key="2">
    <source>
        <dbReference type="EMBL" id="EPE25475.1"/>
    </source>
</evidence>
<proteinExistence type="predicted"/>
<evidence type="ECO:0000256" key="1">
    <source>
        <dbReference type="SAM" id="MobiDB-lite"/>
    </source>
</evidence>
<organism evidence="2 3">
    <name type="scientific">Glarea lozoyensis (strain ATCC 20868 / MF5171)</name>
    <dbReference type="NCBI Taxonomy" id="1116229"/>
    <lineage>
        <taxon>Eukaryota</taxon>
        <taxon>Fungi</taxon>
        <taxon>Dikarya</taxon>
        <taxon>Ascomycota</taxon>
        <taxon>Pezizomycotina</taxon>
        <taxon>Leotiomycetes</taxon>
        <taxon>Helotiales</taxon>
        <taxon>Helotiaceae</taxon>
        <taxon>Glarea</taxon>
    </lineage>
</organism>
<feature type="compositionally biased region" description="Basic and acidic residues" evidence="1">
    <location>
        <begin position="40"/>
        <end position="59"/>
    </location>
</feature>
<dbReference type="OrthoDB" id="125347at2759"/>
<dbReference type="CDD" id="cd14688">
    <property type="entry name" value="bZIP_YAP"/>
    <property type="match status" value="1"/>
</dbReference>
<protein>
    <recommendedName>
        <fullName evidence="4">BZIP domain-containing protein</fullName>
    </recommendedName>
</protein>
<dbReference type="GeneID" id="19460445"/>
<dbReference type="InterPro" id="IPR021833">
    <property type="entry name" value="DUF3425"/>
</dbReference>
<sequence>MQARPEIWRKDDDWSTIKEHDERKKRQNRLNQRAYRKRNEKTEADDGKPRPFKVERFRISELSTPSREDKSQEQLLRADKTLKERDNNSRIKTAVVAKLAPGASTTPLVELEVDSQELFESFLSDPPDITPLSAAIIASIRSTTPPCIVQPIEFPLSSDHLIHLIHYNVYRALITNKQLLKSRTYLTKLDNQLVYPSHLDLCEGLSFLLPKEQASLPSNLEPTAVQMNVPHSSWLNMFPYPKIRDNLIARQYHFNQLDLCNDLWGEWFIADLGNLVTPRQPTPEDDDDVTAGRTGMIVWGDSWDPAGWEVTEAFVRKWAWVVEGCEEIFASTNVWRAKRELAPLDFSALRVSSPVSVENSEYETQVSTGSWEEILDSQQGEVWSCPRLSGMPTPTD</sequence>
<dbReference type="eggNOG" id="ENOG502SQEF">
    <property type="taxonomic scope" value="Eukaryota"/>
</dbReference>
<dbReference type="Proteomes" id="UP000016922">
    <property type="component" value="Unassembled WGS sequence"/>
</dbReference>
<dbReference type="PANTHER" id="PTHR38116">
    <property type="entry name" value="CHROMOSOME 7, WHOLE GENOME SHOTGUN SEQUENCE"/>
    <property type="match status" value="1"/>
</dbReference>
<evidence type="ECO:0008006" key="4">
    <source>
        <dbReference type="Google" id="ProtNLM"/>
    </source>
</evidence>
<dbReference type="EMBL" id="KE145371">
    <property type="protein sequence ID" value="EPE25475.1"/>
    <property type="molecule type" value="Genomic_DNA"/>
</dbReference>
<gene>
    <name evidence="2" type="ORF">GLAREA_01387</name>
</gene>
<reference evidence="2 3" key="1">
    <citation type="journal article" date="2013" name="BMC Genomics">
        <title>Genomics-driven discovery of the pneumocandin biosynthetic gene cluster in the fungus Glarea lozoyensis.</title>
        <authorList>
            <person name="Chen L."/>
            <person name="Yue Q."/>
            <person name="Zhang X."/>
            <person name="Xiang M."/>
            <person name="Wang C."/>
            <person name="Li S."/>
            <person name="Che Y."/>
            <person name="Ortiz-Lopez F.J."/>
            <person name="Bills G.F."/>
            <person name="Liu X."/>
            <person name="An Z."/>
        </authorList>
    </citation>
    <scope>NUCLEOTIDE SEQUENCE [LARGE SCALE GENOMIC DNA]</scope>
    <source>
        <strain evidence="3">ATCC 20868 / MF5171</strain>
    </source>
</reference>
<dbReference type="RefSeq" id="XP_008086794.1">
    <property type="nucleotide sequence ID" value="XM_008088603.1"/>
</dbReference>
<feature type="compositionally biased region" description="Basic residues" evidence="1">
    <location>
        <begin position="25"/>
        <end position="39"/>
    </location>
</feature>
<feature type="region of interest" description="Disordered" evidence="1">
    <location>
        <begin position="19"/>
        <end position="74"/>
    </location>
</feature>
<evidence type="ECO:0000313" key="3">
    <source>
        <dbReference type="Proteomes" id="UP000016922"/>
    </source>
</evidence>
<dbReference type="Pfam" id="PF11905">
    <property type="entry name" value="DUF3425"/>
    <property type="match status" value="1"/>
</dbReference>
<dbReference type="PANTHER" id="PTHR38116:SF1">
    <property type="entry name" value="BZIP DOMAIN-CONTAINING PROTEIN"/>
    <property type="match status" value="1"/>
</dbReference>
<dbReference type="KEGG" id="glz:GLAREA_01387"/>
<accession>S3CHZ5</accession>
<dbReference type="AlphaFoldDB" id="S3CHZ5"/>
<dbReference type="OMA" id="IVWGEPY"/>
<keyword evidence="3" id="KW-1185">Reference proteome</keyword>
<dbReference type="HOGENOM" id="CLU_033726_0_0_1"/>